<dbReference type="Proteomes" id="UP000366945">
    <property type="component" value="Unassembled WGS sequence"/>
</dbReference>
<dbReference type="OrthoDB" id="8943435at2"/>
<sequence length="63" mass="6862">MLSLTKQAIAAALALIAKGDEAPSDAVIDALLARELVRRVGQRLEVTPYGKSYCRSMHTPAWH</sequence>
<keyword evidence="2" id="KW-1185">Reference proteome</keyword>
<proteinExistence type="predicted"/>
<organism evidence="1 2">
    <name type="scientific">Pandoraea pneumonica</name>
    <dbReference type="NCBI Taxonomy" id="2508299"/>
    <lineage>
        <taxon>Bacteria</taxon>
        <taxon>Pseudomonadati</taxon>
        <taxon>Pseudomonadota</taxon>
        <taxon>Betaproteobacteria</taxon>
        <taxon>Burkholderiales</taxon>
        <taxon>Burkholderiaceae</taxon>
        <taxon>Pandoraea</taxon>
    </lineage>
</organism>
<dbReference type="RefSeq" id="WP_150678330.1">
    <property type="nucleotide sequence ID" value="NZ_CABPSK010000001.1"/>
</dbReference>
<reference evidence="1 2" key="1">
    <citation type="submission" date="2019-08" db="EMBL/GenBank/DDBJ databases">
        <authorList>
            <person name="Peeters C."/>
        </authorList>
    </citation>
    <scope>NUCLEOTIDE SEQUENCE [LARGE SCALE GENOMIC DNA]</scope>
    <source>
        <strain evidence="1 2">LMG 31114</strain>
    </source>
</reference>
<dbReference type="GeneID" id="300403047"/>
<evidence type="ECO:0000313" key="2">
    <source>
        <dbReference type="Proteomes" id="UP000366945"/>
    </source>
</evidence>
<gene>
    <name evidence="1" type="ORF">PPN31114_00991</name>
</gene>
<dbReference type="AlphaFoldDB" id="A0A5E4SR77"/>
<name>A0A5E4SR77_9BURK</name>
<accession>A0A5E4SR77</accession>
<dbReference type="EMBL" id="CABPSK010000001">
    <property type="protein sequence ID" value="VVD78250.1"/>
    <property type="molecule type" value="Genomic_DNA"/>
</dbReference>
<evidence type="ECO:0000313" key="1">
    <source>
        <dbReference type="EMBL" id="VVD78250.1"/>
    </source>
</evidence>
<protein>
    <submittedName>
        <fullName evidence="1">Uncharacterized protein</fullName>
    </submittedName>
</protein>